<accession>A0A1A7WPE3</accession>
<reference evidence="2" key="1">
    <citation type="submission" date="2016-05" db="EMBL/GenBank/DDBJ databases">
        <authorList>
            <person name="Lavstsen T."/>
            <person name="Jespersen J.S."/>
        </authorList>
    </citation>
    <scope>NUCLEOTIDE SEQUENCE</scope>
    <source>
        <tissue evidence="2">Brain</tissue>
    </source>
</reference>
<feature type="compositionally biased region" description="Basic residues" evidence="1">
    <location>
        <begin position="12"/>
        <end position="26"/>
    </location>
</feature>
<feature type="region of interest" description="Disordered" evidence="1">
    <location>
        <begin position="1"/>
        <end position="26"/>
    </location>
</feature>
<sequence length="69" mass="8443">ETGRLLNTQKIEHKKKCEKKTSRRHTRENHIMDWANTRIINTKQQKFRRWFKEAKEIGTRDHGQGRRSL</sequence>
<feature type="non-terminal residue" evidence="2">
    <location>
        <position position="1"/>
    </location>
</feature>
<evidence type="ECO:0000313" key="2">
    <source>
        <dbReference type="EMBL" id="SBP07618.1"/>
    </source>
</evidence>
<name>A0A1A7WPE3_9TELE</name>
<gene>
    <name evidence="2" type="primary">Nfu_g_1_023834</name>
</gene>
<protein>
    <submittedName>
        <fullName evidence="2">Uncharacterized protein</fullName>
    </submittedName>
</protein>
<reference evidence="2" key="2">
    <citation type="submission" date="2016-06" db="EMBL/GenBank/DDBJ databases">
        <title>The genome of a short-lived fish provides insights into sex chromosome evolution and the genetic control of aging.</title>
        <authorList>
            <person name="Reichwald K."/>
            <person name="Felder M."/>
            <person name="Petzold A."/>
            <person name="Koch P."/>
            <person name="Groth M."/>
            <person name="Platzer M."/>
        </authorList>
    </citation>
    <scope>NUCLEOTIDE SEQUENCE</scope>
    <source>
        <tissue evidence="2">Brain</tissue>
    </source>
</reference>
<organism evidence="2">
    <name type="scientific">Iconisemion striatum</name>
    <dbReference type="NCBI Taxonomy" id="60296"/>
    <lineage>
        <taxon>Eukaryota</taxon>
        <taxon>Metazoa</taxon>
        <taxon>Chordata</taxon>
        <taxon>Craniata</taxon>
        <taxon>Vertebrata</taxon>
        <taxon>Euteleostomi</taxon>
        <taxon>Actinopterygii</taxon>
        <taxon>Neopterygii</taxon>
        <taxon>Teleostei</taxon>
        <taxon>Neoteleostei</taxon>
        <taxon>Acanthomorphata</taxon>
        <taxon>Ovalentaria</taxon>
        <taxon>Atherinomorphae</taxon>
        <taxon>Cyprinodontiformes</taxon>
        <taxon>Nothobranchiidae</taxon>
        <taxon>Iconisemion</taxon>
    </lineage>
</organism>
<proteinExistence type="predicted"/>
<dbReference type="EMBL" id="HADW01006218">
    <property type="protein sequence ID" value="SBP07618.1"/>
    <property type="molecule type" value="Transcribed_RNA"/>
</dbReference>
<evidence type="ECO:0000256" key="1">
    <source>
        <dbReference type="SAM" id="MobiDB-lite"/>
    </source>
</evidence>
<feature type="non-terminal residue" evidence="2">
    <location>
        <position position="69"/>
    </location>
</feature>
<dbReference type="AlphaFoldDB" id="A0A1A7WPE3"/>